<dbReference type="RefSeq" id="WP_201637548.1">
    <property type="nucleotide sequence ID" value="NZ_JAEQNB010000006.1"/>
</dbReference>
<keyword evidence="3" id="KW-1185">Reference proteome</keyword>
<accession>A0ABS1JE91</accession>
<organism evidence="2 3">
    <name type="scientific">Tumebacillus amylolyticus</name>
    <dbReference type="NCBI Taxonomy" id="2801339"/>
    <lineage>
        <taxon>Bacteria</taxon>
        <taxon>Bacillati</taxon>
        <taxon>Bacillota</taxon>
        <taxon>Bacilli</taxon>
        <taxon>Bacillales</taxon>
        <taxon>Alicyclobacillaceae</taxon>
        <taxon>Tumebacillus</taxon>
    </lineage>
</organism>
<name>A0ABS1JE91_9BACL</name>
<comment type="caution">
    <text evidence="2">The sequence shown here is derived from an EMBL/GenBank/DDBJ whole genome shotgun (WGS) entry which is preliminary data.</text>
</comment>
<evidence type="ECO:0000256" key="1">
    <source>
        <dbReference type="SAM" id="Phobius"/>
    </source>
</evidence>
<evidence type="ECO:0008006" key="4">
    <source>
        <dbReference type="Google" id="ProtNLM"/>
    </source>
</evidence>
<evidence type="ECO:0000313" key="2">
    <source>
        <dbReference type="EMBL" id="MBL0388587.1"/>
    </source>
</evidence>
<protein>
    <recommendedName>
        <fullName evidence="4">Preprotein translocase subunit YajC</fullName>
    </recommendedName>
</protein>
<evidence type="ECO:0000313" key="3">
    <source>
        <dbReference type="Proteomes" id="UP000602284"/>
    </source>
</evidence>
<keyword evidence="1" id="KW-1133">Transmembrane helix</keyword>
<feature type="transmembrane region" description="Helical" evidence="1">
    <location>
        <begin position="6"/>
        <end position="22"/>
    </location>
</feature>
<reference evidence="2 3" key="1">
    <citation type="submission" date="2021-01" db="EMBL/GenBank/DDBJ databases">
        <title>Tumebacillus sp. strain ITR2 16S ribosomal RNA gene Genome sequencing and assembly.</title>
        <authorList>
            <person name="Kang M."/>
        </authorList>
    </citation>
    <scope>NUCLEOTIDE SEQUENCE [LARGE SCALE GENOMIC DNA]</scope>
    <source>
        <strain evidence="2 3">ITR2</strain>
    </source>
</reference>
<keyword evidence="1" id="KW-0812">Transmembrane</keyword>
<proteinExistence type="predicted"/>
<keyword evidence="1" id="KW-0472">Membrane</keyword>
<dbReference type="Proteomes" id="UP000602284">
    <property type="component" value="Unassembled WGS sequence"/>
</dbReference>
<sequence>MTDLNLWLFIVVVAASMLYLYARMNRQIQDRAPMKRKKKQKAEDRLIVY</sequence>
<gene>
    <name evidence="2" type="ORF">JJB07_18440</name>
</gene>
<dbReference type="EMBL" id="JAEQNB010000006">
    <property type="protein sequence ID" value="MBL0388587.1"/>
    <property type="molecule type" value="Genomic_DNA"/>
</dbReference>